<dbReference type="EMBL" id="CM042016">
    <property type="protein sequence ID" value="KAI3699949.1"/>
    <property type="molecule type" value="Genomic_DNA"/>
</dbReference>
<name>A0ACB8ZQF6_CICIN</name>
<keyword evidence="2" id="KW-1185">Reference proteome</keyword>
<dbReference type="Proteomes" id="UP001055811">
    <property type="component" value="Linkage Group LG08"/>
</dbReference>
<organism evidence="1 2">
    <name type="scientific">Cichorium intybus</name>
    <name type="common">Chicory</name>
    <dbReference type="NCBI Taxonomy" id="13427"/>
    <lineage>
        <taxon>Eukaryota</taxon>
        <taxon>Viridiplantae</taxon>
        <taxon>Streptophyta</taxon>
        <taxon>Embryophyta</taxon>
        <taxon>Tracheophyta</taxon>
        <taxon>Spermatophyta</taxon>
        <taxon>Magnoliopsida</taxon>
        <taxon>eudicotyledons</taxon>
        <taxon>Gunneridae</taxon>
        <taxon>Pentapetalae</taxon>
        <taxon>asterids</taxon>
        <taxon>campanulids</taxon>
        <taxon>Asterales</taxon>
        <taxon>Asteraceae</taxon>
        <taxon>Cichorioideae</taxon>
        <taxon>Cichorieae</taxon>
        <taxon>Cichoriinae</taxon>
        <taxon>Cichorium</taxon>
    </lineage>
</organism>
<reference evidence="2" key="1">
    <citation type="journal article" date="2022" name="Mol. Ecol. Resour.">
        <title>The genomes of chicory, endive, great burdock and yacon provide insights into Asteraceae palaeo-polyploidization history and plant inulin production.</title>
        <authorList>
            <person name="Fan W."/>
            <person name="Wang S."/>
            <person name="Wang H."/>
            <person name="Wang A."/>
            <person name="Jiang F."/>
            <person name="Liu H."/>
            <person name="Zhao H."/>
            <person name="Xu D."/>
            <person name="Zhang Y."/>
        </authorList>
    </citation>
    <scope>NUCLEOTIDE SEQUENCE [LARGE SCALE GENOMIC DNA]</scope>
    <source>
        <strain evidence="2">cv. Punajuju</strain>
    </source>
</reference>
<protein>
    <submittedName>
        <fullName evidence="1">Uncharacterized protein</fullName>
    </submittedName>
</protein>
<proteinExistence type="predicted"/>
<evidence type="ECO:0000313" key="2">
    <source>
        <dbReference type="Proteomes" id="UP001055811"/>
    </source>
</evidence>
<reference evidence="1 2" key="2">
    <citation type="journal article" date="2022" name="Mol. Ecol. Resour.">
        <title>The genomes of chicory, endive, great burdock and yacon provide insights into Asteraceae paleo-polyploidization history and plant inulin production.</title>
        <authorList>
            <person name="Fan W."/>
            <person name="Wang S."/>
            <person name="Wang H."/>
            <person name="Wang A."/>
            <person name="Jiang F."/>
            <person name="Liu H."/>
            <person name="Zhao H."/>
            <person name="Xu D."/>
            <person name="Zhang Y."/>
        </authorList>
    </citation>
    <scope>NUCLEOTIDE SEQUENCE [LARGE SCALE GENOMIC DNA]</scope>
    <source>
        <strain evidence="2">cv. Punajuju</strain>
        <tissue evidence="1">Leaves</tissue>
    </source>
</reference>
<comment type="caution">
    <text evidence="1">The sequence shown here is derived from an EMBL/GenBank/DDBJ whole genome shotgun (WGS) entry which is preliminary data.</text>
</comment>
<accession>A0ACB8ZQF6</accession>
<sequence length="105" mass="11675">MFHSNLRDTVHRGKQEKNETLRIKRTEPTAMFMVESDGAYDVSGLVGNNSIMIVIDKPALRPNKNGDEMNVSRTSTHTGVDDICEIVALFPADGVGLNSDTQWRI</sequence>
<gene>
    <name evidence="1" type="ORF">L2E82_44559</name>
</gene>
<evidence type="ECO:0000313" key="1">
    <source>
        <dbReference type="EMBL" id="KAI3699949.1"/>
    </source>
</evidence>